<proteinExistence type="predicted"/>
<gene>
    <name evidence="1" type="ORF">KS2013_785</name>
</gene>
<dbReference type="EMBL" id="CP012418">
    <property type="protein sequence ID" value="AOE49509.1"/>
    <property type="molecule type" value="Genomic_DNA"/>
</dbReference>
<reference evidence="2" key="1">
    <citation type="submission" date="2015-08" db="EMBL/GenBank/DDBJ databases">
        <authorList>
            <person name="Kim K.M."/>
        </authorList>
    </citation>
    <scope>NUCLEOTIDE SEQUENCE [LARGE SCALE GENOMIC DNA]</scope>
    <source>
        <strain evidence="2">KCTC 23892</strain>
    </source>
</reference>
<dbReference type="STRING" id="1144748.KS2013_785"/>
<evidence type="ECO:0000313" key="1">
    <source>
        <dbReference type="EMBL" id="AOE49509.1"/>
    </source>
</evidence>
<accession>A0A1B3B9N1</accession>
<name>A0A1B3B9N1_9GAMM</name>
<protein>
    <submittedName>
        <fullName evidence="1">Uncharacterized protein</fullName>
    </submittedName>
</protein>
<sequence length="62" mass="7273">MSIGNSGRIVLEIDPLLKKQLYQALKVDGLNMKEWFLEQANELLNKEQLSFELDLPKEREKQ</sequence>
<dbReference type="OrthoDB" id="3078648at2"/>
<dbReference type="KEGG" id="ksd:KS2013_785"/>
<dbReference type="Proteomes" id="UP000094147">
    <property type="component" value="Chromosome"/>
</dbReference>
<evidence type="ECO:0000313" key="2">
    <source>
        <dbReference type="Proteomes" id="UP000094147"/>
    </source>
</evidence>
<dbReference type="AlphaFoldDB" id="A0A1B3B9N1"/>
<keyword evidence="2" id="KW-1185">Reference proteome</keyword>
<dbReference type="RefSeq" id="WP_068990040.1">
    <property type="nucleotide sequence ID" value="NZ_CP012418.1"/>
</dbReference>
<organism evidence="1 2">
    <name type="scientific">Kangiella sediminilitoris</name>
    <dbReference type="NCBI Taxonomy" id="1144748"/>
    <lineage>
        <taxon>Bacteria</taxon>
        <taxon>Pseudomonadati</taxon>
        <taxon>Pseudomonadota</taxon>
        <taxon>Gammaproteobacteria</taxon>
        <taxon>Kangiellales</taxon>
        <taxon>Kangiellaceae</taxon>
        <taxon>Kangiella</taxon>
    </lineage>
</organism>